<evidence type="ECO:0000313" key="3">
    <source>
        <dbReference type="EMBL" id="GMG85902.1"/>
    </source>
</evidence>
<keyword evidence="2" id="KW-0812">Transmembrane</keyword>
<keyword evidence="2" id="KW-0472">Membrane</keyword>
<evidence type="ECO:0000256" key="1">
    <source>
        <dbReference type="SAM" id="Coils"/>
    </source>
</evidence>
<name>A0ABQ6LV44_9GAMM</name>
<protein>
    <submittedName>
        <fullName evidence="3">Type 4a pilus biogenesis protein PilN</fullName>
    </submittedName>
</protein>
<keyword evidence="1" id="KW-0175">Coiled coil</keyword>
<reference evidence="3 4" key="1">
    <citation type="submission" date="2023-04" db="EMBL/GenBank/DDBJ databases">
        <title>Marinobulbifer ophiurae gen. nov., sp. Nov., isolate from tissue of brittle star Ophioplocus japonicus.</title>
        <authorList>
            <person name="Kawano K."/>
            <person name="Sawayama S."/>
            <person name="Nakagawa S."/>
        </authorList>
    </citation>
    <scope>NUCLEOTIDE SEQUENCE [LARGE SCALE GENOMIC DNA]</scope>
    <source>
        <strain evidence="3 4">NKW57</strain>
    </source>
</reference>
<evidence type="ECO:0000256" key="2">
    <source>
        <dbReference type="SAM" id="Phobius"/>
    </source>
</evidence>
<dbReference type="Pfam" id="PF05137">
    <property type="entry name" value="PilN"/>
    <property type="match status" value="1"/>
</dbReference>
<organism evidence="3 4">
    <name type="scientific">Biformimicrobium ophioploci</name>
    <dbReference type="NCBI Taxonomy" id="3036711"/>
    <lineage>
        <taxon>Bacteria</taxon>
        <taxon>Pseudomonadati</taxon>
        <taxon>Pseudomonadota</taxon>
        <taxon>Gammaproteobacteria</taxon>
        <taxon>Cellvibrionales</taxon>
        <taxon>Microbulbiferaceae</taxon>
        <taxon>Biformimicrobium</taxon>
    </lineage>
</organism>
<dbReference type="Proteomes" id="UP001224392">
    <property type="component" value="Unassembled WGS sequence"/>
</dbReference>
<dbReference type="PANTHER" id="PTHR40278:SF2">
    <property type="entry name" value="TYPE IV PILUS INNER MEMBRANE COMPONENT PILN"/>
    <property type="match status" value="1"/>
</dbReference>
<sequence length="198" mass="22694">MAKINLLPWRQEYREQKQKEFTNLAVVVVLAAAGATFGWMKTVDGQIDNQNARNARLQNEIRVLDKQVAEIKDLKKRKQELLDRMRVIQELQGNRPLAVRYFDELVRAAPEGLWLTNVKRVRNKLEIEGIAESNPRISSLMRNLDQSEWYTNSDLDEITANPEFGEQAMKFKLNTSLVGRKIEEDAQKKGAGKAKGAK</sequence>
<keyword evidence="4" id="KW-1185">Reference proteome</keyword>
<dbReference type="EMBL" id="BSYJ01000001">
    <property type="protein sequence ID" value="GMG85902.1"/>
    <property type="molecule type" value="Genomic_DNA"/>
</dbReference>
<feature type="coiled-coil region" evidence="1">
    <location>
        <begin position="40"/>
        <end position="91"/>
    </location>
</feature>
<dbReference type="PANTHER" id="PTHR40278">
    <property type="entry name" value="DNA UTILIZATION PROTEIN HOFN"/>
    <property type="match status" value="1"/>
</dbReference>
<comment type="caution">
    <text evidence="3">The sequence shown here is derived from an EMBL/GenBank/DDBJ whole genome shotgun (WGS) entry which is preliminary data.</text>
</comment>
<proteinExistence type="predicted"/>
<evidence type="ECO:0000313" key="4">
    <source>
        <dbReference type="Proteomes" id="UP001224392"/>
    </source>
</evidence>
<dbReference type="InterPro" id="IPR007813">
    <property type="entry name" value="PilN"/>
</dbReference>
<feature type="transmembrane region" description="Helical" evidence="2">
    <location>
        <begin position="21"/>
        <end position="40"/>
    </location>
</feature>
<dbReference type="RefSeq" id="WP_285762426.1">
    <property type="nucleotide sequence ID" value="NZ_BSYJ01000001.1"/>
</dbReference>
<dbReference type="InterPro" id="IPR052534">
    <property type="entry name" value="Extracell_DNA_Util/SecSys_Comp"/>
</dbReference>
<keyword evidence="2" id="KW-1133">Transmembrane helix</keyword>
<gene>
    <name evidence="3" type="primary">pilN</name>
    <name evidence="3" type="ORF">MNKW57_02230</name>
</gene>
<accession>A0ABQ6LV44</accession>